<reference evidence="20" key="1">
    <citation type="submission" date="2025-08" db="UniProtKB">
        <authorList>
            <consortium name="RefSeq"/>
        </authorList>
    </citation>
    <scope>IDENTIFICATION</scope>
</reference>
<dbReference type="Gene3D" id="1.10.630.10">
    <property type="entry name" value="Cytochrome P450"/>
    <property type="match status" value="1"/>
</dbReference>
<accession>A0AB40C220</accession>
<evidence type="ECO:0000256" key="14">
    <source>
        <dbReference type="PIRSR" id="PIRSR602401-1"/>
    </source>
</evidence>
<evidence type="ECO:0000256" key="12">
    <source>
        <dbReference type="ARBA" id="ARBA00023136"/>
    </source>
</evidence>
<evidence type="ECO:0000256" key="8">
    <source>
        <dbReference type="ARBA" id="ARBA00022989"/>
    </source>
</evidence>
<dbReference type="PRINTS" id="PR00463">
    <property type="entry name" value="EP450I"/>
</dbReference>
<evidence type="ECO:0000256" key="18">
    <source>
        <dbReference type="SAM" id="SignalP"/>
    </source>
</evidence>
<organism evidence="19 20">
    <name type="scientific">Dioscorea cayennensis subsp. rotundata</name>
    <name type="common">White Guinea yam</name>
    <name type="synonym">Dioscorea rotundata</name>
    <dbReference type="NCBI Taxonomy" id="55577"/>
    <lineage>
        <taxon>Eukaryota</taxon>
        <taxon>Viridiplantae</taxon>
        <taxon>Streptophyta</taxon>
        <taxon>Embryophyta</taxon>
        <taxon>Tracheophyta</taxon>
        <taxon>Spermatophyta</taxon>
        <taxon>Magnoliopsida</taxon>
        <taxon>Liliopsida</taxon>
        <taxon>Dioscoreales</taxon>
        <taxon>Dioscoreaceae</taxon>
        <taxon>Dioscorea</taxon>
    </lineage>
</organism>
<dbReference type="Proteomes" id="UP001515500">
    <property type="component" value="Chromosome 9"/>
</dbReference>
<evidence type="ECO:0000256" key="1">
    <source>
        <dbReference type="ARBA" id="ARBA00001971"/>
    </source>
</evidence>
<keyword evidence="11 15" id="KW-0503">Monooxygenase</keyword>
<dbReference type="InterPro" id="IPR001128">
    <property type="entry name" value="Cyt_P450"/>
</dbReference>
<evidence type="ECO:0000256" key="10">
    <source>
        <dbReference type="ARBA" id="ARBA00023004"/>
    </source>
</evidence>
<dbReference type="GO" id="GO:0016020">
    <property type="term" value="C:membrane"/>
    <property type="evidence" value="ECO:0007669"/>
    <property type="project" value="UniProtKB-SubCell"/>
</dbReference>
<gene>
    <name evidence="20" type="primary">LOC120269387</name>
</gene>
<dbReference type="GO" id="GO:0016132">
    <property type="term" value="P:brassinosteroid biosynthetic process"/>
    <property type="evidence" value="ECO:0007669"/>
    <property type="project" value="TreeGrafter"/>
</dbReference>
<dbReference type="InterPro" id="IPR002401">
    <property type="entry name" value="Cyt_P450_E_grp-I"/>
</dbReference>
<dbReference type="InterPro" id="IPR036396">
    <property type="entry name" value="Cyt_P450_sf"/>
</dbReference>
<dbReference type="PRINTS" id="PR00385">
    <property type="entry name" value="P450"/>
</dbReference>
<comment type="subcellular location">
    <subcellularLocation>
        <location evidence="2">Membrane</location>
        <topology evidence="2">Single-pass membrane protein</topology>
    </subcellularLocation>
</comment>
<evidence type="ECO:0000256" key="11">
    <source>
        <dbReference type="ARBA" id="ARBA00023033"/>
    </source>
</evidence>
<evidence type="ECO:0000256" key="3">
    <source>
        <dbReference type="ARBA" id="ARBA00004972"/>
    </source>
</evidence>
<dbReference type="GO" id="GO:0004497">
    <property type="term" value="F:monooxygenase activity"/>
    <property type="evidence" value="ECO:0007669"/>
    <property type="project" value="UniProtKB-KW"/>
</dbReference>
<comment type="similarity">
    <text evidence="4 15">Belongs to the cytochrome P450 family.</text>
</comment>
<dbReference type="Pfam" id="PF00067">
    <property type="entry name" value="p450"/>
    <property type="match status" value="1"/>
</dbReference>
<dbReference type="SUPFAM" id="SSF48264">
    <property type="entry name" value="Cytochrome P450"/>
    <property type="match status" value="1"/>
</dbReference>
<keyword evidence="7 14" id="KW-0479">Metal-binding</keyword>
<evidence type="ECO:0000256" key="16">
    <source>
        <dbReference type="SAM" id="MobiDB-lite"/>
    </source>
</evidence>
<dbReference type="GO" id="GO:0020037">
    <property type="term" value="F:heme binding"/>
    <property type="evidence" value="ECO:0007669"/>
    <property type="project" value="InterPro"/>
</dbReference>
<keyword evidence="19" id="KW-1185">Reference proteome</keyword>
<keyword evidence="8 17" id="KW-1133">Transmembrane helix</keyword>
<dbReference type="GO" id="GO:0016125">
    <property type="term" value="P:sterol metabolic process"/>
    <property type="evidence" value="ECO:0007669"/>
    <property type="project" value="TreeGrafter"/>
</dbReference>
<dbReference type="GeneID" id="120269387"/>
<dbReference type="PANTHER" id="PTHR24286:SF44">
    <property type="entry name" value="3BETA,22ALPHA-DIHYDROXYSTEROID 3-DEHYDROGENASE"/>
    <property type="match status" value="1"/>
</dbReference>
<comment type="pathway">
    <text evidence="13">Plant hormone biosynthesis; brassinosteroid biosynthesis.</text>
</comment>
<comment type="pathway">
    <text evidence="3">Hormone biosynthesis.</text>
</comment>
<comment type="cofactor">
    <cofactor evidence="1 14">
        <name>heme</name>
        <dbReference type="ChEBI" id="CHEBI:30413"/>
    </cofactor>
</comment>
<keyword evidence="5 14" id="KW-0349">Heme</keyword>
<keyword evidence="12 17" id="KW-0472">Membrane</keyword>
<evidence type="ECO:0000256" key="17">
    <source>
        <dbReference type="SAM" id="Phobius"/>
    </source>
</evidence>
<dbReference type="GO" id="GO:0005506">
    <property type="term" value="F:iron ion binding"/>
    <property type="evidence" value="ECO:0007669"/>
    <property type="project" value="InterPro"/>
</dbReference>
<dbReference type="GO" id="GO:0016705">
    <property type="term" value="F:oxidoreductase activity, acting on paired donors, with incorporation or reduction of molecular oxygen"/>
    <property type="evidence" value="ECO:0007669"/>
    <property type="project" value="InterPro"/>
</dbReference>
<sequence length="527" mass="59824">MALSSSFAFLFLFFTHDQHSSSPTAPVGSILLLLILLSIIIIILSSLIAVARKDKGQALPPGFLCLPLVGETLKLVAAYKTEDPEPFIDERVSRHGRVFTTHVFGERTIFSADPEFNRQVLTGEGRSFECSYPSSISTLLGRHSLLLMKGPLHKRMHSLILCRFSSPSALRESLLPDIDRLIRLTLDSWVPDGQEAITVRLLEQAKKITFDLTVKQLLSFDPGVWTESLRREYLLVIEGFFSIPLALPCFLSSSTTYGRALRARNKVAEALREVLRKRRDEKQMRDRSDDESDQQRQKKRDMVEELLEAEAGGLSEDEMVDFILALLVAGYETTSTIMTLAVKFLTENPPALALLLEEHDSIRAKKLHESETLDWTDYKSMPFTQCVINETLRVANIISGVFRRAVTDVHFKGYTIPKGCMVFSSFRAVHLDQNHYEDARTFNPWRWQDKDVPLQTSAGAGIFTPFGGGPRLCPGYELARVEISVFLHHLLTRFRWEAAEKDRLVFFPTTRTLKGYPINVRHRRPVI</sequence>
<evidence type="ECO:0000313" key="19">
    <source>
        <dbReference type="Proteomes" id="UP001515500"/>
    </source>
</evidence>
<keyword evidence="10 14" id="KW-0408">Iron</keyword>
<dbReference type="GO" id="GO:0010268">
    <property type="term" value="P:brassinosteroid homeostasis"/>
    <property type="evidence" value="ECO:0007669"/>
    <property type="project" value="TreeGrafter"/>
</dbReference>
<proteinExistence type="inferred from homology"/>
<feature type="chain" id="PRO_5044200617" evidence="18">
    <location>
        <begin position="21"/>
        <end position="527"/>
    </location>
</feature>
<protein>
    <submittedName>
        <fullName evidence="20">Cytochrome P450 90A1</fullName>
    </submittedName>
</protein>
<name>A0AB40C220_DIOCR</name>
<feature type="transmembrane region" description="Helical" evidence="17">
    <location>
        <begin position="30"/>
        <end position="51"/>
    </location>
</feature>
<evidence type="ECO:0000256" key="9">
    <source>
        <dbReference type="ARBA" id="ARBA00023002"/>
    </source>
</evidence>
<evidence type="ECO:0000256" key="13">
    <source>
        <dbReference type="ARBA" id="ARBA00037910"/>
    </source>
</evidence>
<evidence type="ECO:0000313" key="20">
    <source>
        <dbReference type="RefSeq" id="XP_039132659.1"/>
    </source>
</evidence>
<keyword evidence="9 15" id="KW-0560">Oxidoreductase</keyword>
<dbReference type="PROSITE" id="PS00086">
    <property type="entry name" value="CYTOCHROME_P450"/>
    <property type="match status" value="1"/>
</dbReference>
<dbReference type="AlphaFoldDB" id="A0AB40C220"/>
<feature type="region of interest" description="Disordered" evidence="16">
    <location>
        <begin position="279"/>
        <end position="300"/>
    </location>
</feature>
<dbReference type="CDD" id="cd11043">
    <property type="entry name" value="CYP90-like"/>
    <property type="match status" value="1"/>
</dbReference>
<keyword evidence="6 17" id="KW-0812">Transmembrane</keyword>
<evidence type="ECO:0000256" key="2">
    <source>
        <dbReference type="ARBA" id="ARBA00004167"/>
    </source>
</evidence>
<keyword evidence="18" id="KW-0732">Signal</keyword>
<dbReference type="PANTHER" id="PTHR24286">
    <property type="entry name" value="CYTOCHROME P450 26"/>
    <property type="match status" value="1"/>
</dbReference>
<dbReference type="RefSeq" id="XP_039132659.1">
    <property type="nucleotide sequence ID" value="XM_039276725.1"/>
</dbReference>
<evidence type="ECO:0000256" key="4">
    <source>
        <dbReference type="ARBA" id="ARBA00010617"/>
    </source>
</evidence>
<evidence type="ECO:0000256" key="6">
    <source>
        <dbReference type="ARBA" id="ARBA00022692"/>
    </source>
</evidence>
<evidence type="ECO:0000256" key="5">
    <source>
        <dbReference type="ARBA" id="ARBA00022617"/>
    </source>
</evidence>
<evidence type="ECO:0000256" key="7">
    <source>
        <dbReference type="ARBA" id="ARBA00022723"/>
    </source>
</evidence>
<dbReference type="InterPro" id="IPR017972">
    <property type="entry name" value="Cyt_P450_CS"/>
</dbReference>
<evidence type="ECO:0000256" key="15">
    <source>
        <dbReference type="RuleBase" id="RU000461"/>
    </source>
</evidence>
<feature type="binding site" description="axial binding residue" evidence="14">
    <location>
        <position position="473"/>
    </location>
    <ligand>
        <name>heme</name>
        <dbReference type="ChEBI" id="CHEBI:30413"/>
    </ligand>
    <ligandPart>
        <name>Fe</name>
        <dbReference type="ChEBI" id="CHEBI:18248"/>
    </ligandPart>
</feature>
<feature type="signal peptide" evidence="18">
    <location>
        <begin position="1"/>
        <end position="20"/>
    </location>
</feature>